<evidence type="ECO:0000313" key="1">
    <source>
        <dbReference type="EMBL" id="GFY05126.1"/>
    </source>
</evidence>
<name>A0A8X6S294_TRICX</name>
<proteinExistence type="predicted"/>
<dbReference type="Gene3D" id="3.30.420.10">
    <property type="entry name" value="Ribonuclease H-like superfamily/Ribonuclease H"/>
    <property type="match status" value="1"/>
</dbReference>
<evidence type="ECO:0000313" key="2">
    <source>
        <dbReference type="Proteomes" id="UP000887159"/>
    </source>
</evidence>
<dbReference type="GO" id="GO:0003676">
    <property type="term" value="F:nucleic acid binding"/>
    <property type="evidence" value="ECO:0007669"/>
    <property type="project" value="InterPro"/>
</dbReference>
<dbReference type="AlphaFoldDB" id="A0A8X6S294"/>
<reference evidence="1" key="1">
    <citation type="submission" date="2020-08" db="EMBL/GenBank/DDBJ databases">
        <title>Multicomponent nature underlies the extraordinary mechanical properties of spider dragline silk.</title>
        <authorList>
            <person name="Kono N."/>
            <person name="Nakamura H."/>
            <person name="Mori M."/>
            <person name="Yoshida Y."/>
            <person name="Ohtoshi R."/>
            <person name="Malay A.D."/>
            <person name="Moran D.A.P."/>
            <person name="Tomita M."/>
            <person name="Numata K."/>
            <person name="Arakawa K."/>
        </authorList>
    </citation>
    <scope>NUCLEOTIDE SEQUENCE</scope>
</reference>
<gene>
    <name evidence="1" type="ORF">TNCV_3269981</name>
</gene>
<dbReference type="InterPro" id="IPR036397">
    <property type="entry name" value="RNaseH_sf"/>
</dbReference>
<accession>A0A8X6S294</accession>
<organism evidence="1 2">
    <name type="scientific">Trichonephila clavipes</name>
    <name type="common">Golden silk orbweaver</name>
    <name type="synonym">Nephila clavipes</name>
    <dbReference type="NCBI Taxonomy" id="2585209"/>
    <lineage>
        <taxon>Eukaryota</taxon>
        <taxon>Metazoa</taxon>
        <taxon>Ecdysozoa</taxon>
        <taxon>Arthropoda</taxon>
        <taxon>Chelicerata</taxon>
        <taxon>Arachnida</taxon>
        <taxon>Araneae</taxon>
        <taxon>Araneomorphae</taxon>
        <taxon>Entelegynae</taxon>
        <taxon>Araneoidea</taxon>
        <taxon>Nephilidae</taxon>
        <taxon>Trichonephila</taxon>
    </lineage>
</organism>
<sequence length="207" mass="24222">MLLETRNGVFIRSAIRKSIDNSEIPQSRFQSVDEVKAVFGKSTRALTKREAHFQTENEMKFAILLRFRGFEMIEAEERNPKQFYSWPKQSSTNCRTVRESHVQSMLTQIKIVPDHIRHVLFRVLQFIKHFLRQADVSPIKRVWDMIGRRLHLLMNVDDLPRKLEQIWQNLPQETIRVLYHTIPRGAAACIQARCGSTPYSAGYLVTV</sequence>
<keyword evidence="2" id="KW-1185">Reference proteome</keyword>
<protein>
    <submittedName>
        <fullName evidence="1">Transposable element Tcb1 transposase</fullName>
    </submittedName>
</protein>
<dbReference type="Proteomes" id="UP000887159">
    <property type="component" value="Unassembled WGS sequence"/>
</dbReference>
<comment type="caution">
    <text evidence="1">The sequence shown here is derived from an EMBL/GenBank/DDBJ whole genome shotgun (WGS) entry which is preliminary data.</text>
</comment>
<dbReference type="EMBL" id="BMAU01021249">
    <property type="protein sequence ID" value="GFY05126.1"/>
    <property type="molecule type" value="Genomic_DNA"/>
</dbReference>